<feature type="region of interest" description="Disordered" evidence="1">
    <location>
        <begin position="1"/>
        <end position="24"/>
    </location>
</feature>
<sequence>MNSEIHSMTYSPVSPDLDNANQWKESVGGDVDEDLELFERYIQQVVVKTDIADVTRGDFVTSDTDSEEWLETARTTDFDGSPDDFEAASKALAEELNSQIHPRANDGVLFIIQATISGETLLDDDEHQIVSILKLDLVEEQRLKLADDRGIEELDLEDIFPEPKELQKGLIYPIVQSEGYRLPGDVKFYQSGSVSDYFHEFLQCDIEEGSLEQAKNVFEVVSELKKEHTGQSADGADTSRFRDLKDRTDSGIVGIDEVTEVASDIVGREVSRDELADRLGVDNPDALAIDTENLPSTVKYEVDKQIRVRFPSTAEDMVEKEESDDGVTVTIRGTELDTEVLDS</sequence>
<feature type="compositionally biased region" description="Polar residues" evidence="1">
    <location>
        <begin position="1"/>
        <end position="12"/>
    </location>
</feature>
<proteinExistence type="predicted"/>
<gene>
    <name evidence="2" type="ORF">ACFQGB_11470</name>
</gene>
<comment type="caution">
    <text evidence="2">The sequence shown here is derived from an EMBL/GenBank/DDBJ whole genome shotgun (WGS) entry which is preliminary data.</text>
</comment>
<protein>
    <submittedName>
        <fullName evidence="2">Nucleoid-associated protein</fullName>
    </submittedName>
</protein>
<reference evidence="2 3" key="1">
    <citation type="journal article" date="2019" name="Int. J. Syst. Evol. Microbiol.">
        <title>The Global Catalogue of Microorganisms (GCM) 10K type strain sequencing project: providing services to taxonomists for standard genome sequencing and annotation.</title>
        <authorList>
            <consortium name="The Broad Institute Genomics Platform"/>
            <consortium name="The Broad Institute Genome Sequencing Center for Infectious Disease"/>
            <person name="Wu L."/>
            <person name="Ma J."/>
        </authorList>
    </citation>
    <scope>NUCLEOTIDE SEQUENCE [LARGE SCALE GENOMIC DNA]</scope>
    <source>
        <strain evidence="2 3">GX26</strain>
    </source>
</reference>
<evidence type="ECO:0000313" key="2">
    <source>
        <dbReference type="EMBL" id="MFC6953482.1"/>
    </source>
</evidence>
<name>A0ABD5VDL1_9EURY</name>
<dbReference type="EMBL" id="JBHSXN010000002">
    <property type="protein sequence ID" value="MFC6953482.1"/>
    <property type="molecule type" value="Genomic_DNA"/>
</dbReference>
<dbReference type="RefSeq" id="WP_336350440.1">
    <property type="nucleotide sequence ID" value="NZ_JAZAQL010000002.1"/>
</dbReference>
<keyword evidence="3" id="KW-1185">Reference proteome</keyword>
<dbReference type="AlphaFoldDB" id="A0ABD5VDL1"/>
<accession>A0ABD5VDL1</accession>
<organism evidence="2 3">
    <name type="scientific">Halorubellus litoreus</name>
    <dbReference type="NCBI Taxonomy" id="755308"/>
    <lineage>
        <taxon>Archaea</taxon>
        <taxon>Methanobacteriati</taxon>
        <taxon>Methanobacteriota</taxon>
        <taxon>Stenosarchaea group</taxon>
        <taxon>Halobacteria</taxon>
        <taxon>Halobacteriales</taxon>
        <taxon>Halorubellaceae</taxon>
        <taxon>Halorubellus</taxon>
    </lineage>
</organism>
<dbReference type="Proteomes" id="UP001596395">
    <property type="component" value="Unassembled WGS sequence"/>
</dbReference>
<evidence type="ECO:0000313" key="3">
    <source>
        <dbReference type="Proteomes" id="UP001596395"/>
    </source>
</evidence>
<evidence type="ECO:0000256" key="1">
    <source>
        <dbReference type="SAM" id="MobiDB-lite"/>
    </source>
</evidence>